<feature type="transmembrane region" description="Helical" evidence="8">
    <location>
        <begin position="231"/>
        <end position="257"/>
    </location>
</feature>
<evidence type="ECO:0000256" key="2">
    <source>
        <dbReference type="ARBA" id="ARBA00022448"/>
    </source>
</evidence>
<gene>
    <name evidence="10" type="ORF">ACGRQ9_15805</name>
</gene>
<feature type="transmembrane region" description="Helical" evidence="8">
    <location>
        <begin position="9"/>
        <end position="27"/>
    </location>
</feature>
<feature type="transmembrane region" description="Helical" evidence="8">
    <location>
        <begin position="100"/>
        <end position="124"/>
    </location>
</feature>
<evidence type="ECO:0000256" key="6">
    <source>
        <dbReference type="ARBA" id="ARBA00023136"/>
    </source>
</evidence>
<keyword evidence="5 8" id="KW-1133">Transmembrane helix</keyword>
<dbReference type="Gene3D" id="1.10.3720.10">
    <property type="entry name" value="MetI-like"/>
    <property type="match status" value="1"/>
</dbReference>
<evidence type="ECO:0000313" key="11">
    <source>
        <dbReference type="Proteomes" id="UP001607151"/>
    </source>
</evidence>
<keyword evidence="11" id="KW-1185">Reference proteome</keyword>
<dbReference type="CDD" id="cd06261">
    <property type="entry name" value="TM_PBP2"/>
    <property type="match status" value="1"/>
</dbReference>
<sequence>MLGIFYQRFLQLIAVIFSVGGLTYLLMRSLPGDMAYRLAASRYGQDNVNAEAAEFIRQELNLDQNGWHSFMQWLVDLAQFNFGHSLVSGEPVLAVVEHQLYHSMLLAGAGMALSIVIAIPLGLLSARFPRTANPIILGFSTLFRSLPVFVIGLALITLLAIHFSWFPVAGFGTTAHLVLPALTLAVSLAAASNRIVYHSAQRVFQAPFYQYARTKGLSSSITFKRHGIINIALPVVAYWGVQLVMVLEGVVMIESLFSWPGVGHGLAHAIFARDIPVIQGTAICLGILFVILNTCNDLLCRALDPRSTQAETQKQGAFA</sequence>
<evidence type="ECO:0000256" key="5">
    <source>
        <dbReference type="ARBA" id="ARBA00022989"/>
    </source>
</evidence>
<dbReference type="InterPro" id="IPR035906">
    <property type="entry name" value="MetI-like_sf"/>
</dbReference>
<feature type="domain" description="ABC transmembrane type-1" evidence="9">
    <location>
        <begin position="100"/>
        <end position="300"/>
    </location>
</feature>
<feature type="transmembrane region" description="Helical" evidence="8">
    <location>
        <begin position="145"/>
        <end position="165"/>
    </location>
</feature>
<dbReference type="Pfam" id="PF00528">
    <property type="entry name" value="BPD_transp_1"/>
    <property type="match status" value="1"/>
</dbReference>
<keyword evidence="2 8" id="KW-0813">Transport</keyword>
<evidence type="ECO:0000256" key="4">
    <source>
        <dbReference type="ARBA" id="ARBA00022692"/>
    </source>
</evidence>
<evidence type="ECO:0000256" key="1">
    <source>
        <dbReference type="ARBA" id="ARBA00004651"/>
    </source>
</evidence>
<keyword evidence="3" id="KW-1003">Cell membrane</keyword>
<proteinExistence type="inferred from homology"/>
<evidence type="ECO:0000256" key="8">
    <source>
        <dbReference type="RuleBase" id="RU363032"/>
    </source>
</evidence>
<keyword evidence="6 8" id="KW-0472">Membrane</keyword>
<evidence type="ECO:0000256" key="3">
    <source>
        <dbReference type="ARBA" id="ARBA00022475"/>
    </source>
</evidence>
<accession>A0ABW7IZ26</accession>
<dbReference type="PANTHER" id="PTHR43163:SF6">
    <property type="entry name" value="DIPEPTIDE TRANSPORT SYSTEM PERMEASE PROTEIN DPPB-RELATED"/>
    <property type="match status" value="1"/>
</dbReference>
<dbReference type="InterPro" id="IPR000515">
    <property type="entry name" value="MetI-like"/>
</dbReference>
<dbReference type="PROSITE" id="PS50928">
    <property type="entry name" value="ABC_TM1"/>
    <property type="match status" value="1"/>
</dbReference>
<reference evidence="10 11" key="1">
    <citation type="submission" date="2024-10" db="EMBL/GenBank/DDBJ databases">
        <authorList>
            <person name="Yibar A."/>
            <person name="Saticioglu I.B."/>
            <person name="Duman M."/>
            <person name="Ajmi N."/>
            <person name="Gurler F."/>
            <person name="Ay H."/>
            <person name="Onuk E."/>
            <person name="Guler S."/>
            <person name="Romalde J.L."/>
        </authorList>
    </citation>
    <scope>NUCLEOTIDE SEQUENCE [LARGE SCALE GENOMIC DNA]</scope>
    <source>
        <strain evidence="10 11">14-MA-B</strain>
    </source>
</reference>
<comment type="subcellular location">
    <subcellularLocation>
        <location evidence="1 8">Cell membrane</location>
        <topology evidence="1 8">Multi-pass membrane protein</topology>
    </subcellularLocation>
</comment>
<evidence type="ECO:0000259" key="9">
    <source>
        <dbReference type="PROSITE" id="PS50928"/>
    </source>
</evidence>
<dbReference type="Proteomes" id="UP001607151">
    <property type="component" value="Unassembled WGS sequence"/>
</dbReference>
<feature type="transmembrane region" description="Helical" evidence="8">
    <location>
        <begin position="277"/>
        <end position="299"/>
    </location>
</feature>
<feature type="transmembrane region" description="Helical" evidence="8">
    <location>
        <begin position="177"/>
        <end position="197"/>
    </location>
</feature>
<comment type="similarity">
    <text evidence="7">Belongs to the binding-protein-dependent transport system permease family. OppBC subfamily.</text>
</comment>
<evidence type="ECO:0000313" key="10">
    <source>
        <dbReference type="EMBL" id="MFH0266911.1"/>
    </source>
</evidence>
<dbReference type="PANTHER" id="PTHR43163">
    <property type="entry name" value="DIPEPTIDE TRANSPORT SYSTEM PERMEASE PROTEIN DPPB-RELATED"/>
    <property type="match status" value="1"/>
</dbReference>
<dbReference type="SUPFAM" id="SSF161098">
    <property type="entry name" value="MetI-like"/>
    <property type="match status" value="1"/>
</dbReference>
<evidence type="ECO:0000256" key="7">
    <source>
        <dbReference type="ARBA" id="ARBA00024202"/>
    </source>
</evidence>
<dbReference type="EMBL" id="JBIHSN010000003">
    <property type="protein sequence ID" value="MFH0266911.1"/>
    <property type="molecule type" value="Genomic_DNA"/>
</dbReference>
<dbReference type="RefSeq" id="WP_089139378.1">
    <property type="nucleotide sequence ID" value="NZ_AP018686.1"/>
</dbReference>
<comment type="caution">
    <text evidence="10">The sequence shown here is derived from an EMBL/GenBank/DDBJ whole genome shotgun (WGS) entry which is preliminary data.</text>
</comment>
<protein>
    <submittedName>
        <fullName evidence="10">ABC transporter permease</fullName>
    </submittedName>
</protein>
<keyword evidence="4 8" id="KW-0812">Transmembrane</keyword>
<organism evidence="10 11">
    <name type="scientific">Vibrio rumoiensis</name>
    <dbReference type="NCBI Taxonomy" id="76258"/>
    <lineage>
        <taxon>Bacteria</taxon>
        <taxon>Pseudomonadati</taxon>
        <taxon>Pseudomonadota</taxon>
        <taxon>Gammaproteobacteria</taxon>
        <taxon>Vibrionales</taxon>
        <taxon>Vibrionaceae</taxon>
        <taxon>Vibrio</taxon>
    </lineage>
</organism>
<name>A0ABW7IZ26_9VIBR</name>